<protein>
    <submittedName>
        <fullName evidence="2">Uncharacterized protein</fullName>
    </submittedName>
</protein>
<evidence type="ECO:0000313" key="2">
    <source>
        <dbReference type="EMBL" id="RAY14581.1"/>
    </source>
</evidence>
<proteinExistence type="predicted"/>
<accession>A0A365H665</accession>
<dbReference type="EMBL" id="QLYX01000005">
    <property type="protein sequence ID" value="RAY14581.1"/>
    <property type="molecule type" value="Genomic_DNA"/>
</dbReference>
<keyword evidence="1" id="KW-0472">Membrane</keyword>
<keyword evidence="3" id="KW-1185">Reference proteome</keyword>
<keyword evidence="1" id="KW-1133">Transmembrane helix</keyword>
<dbReference type="OrthoDB" id="3477660at2"/>
<sequence>MLLWPIFGALIAVGPIVMFVGAQNLHAAHRPIKCGDKVMSQDGPYTCFTGYGPRDYDDLVRERHDRAEQAPYMLTFGALAVAIGVFGIRRATRHLGRIQRWATSSGQNE</sequence>
<evidence type="ECO:0000256" key="1">
    <source>
        <dbReference type="SAM" id="Phobius"/>
    </source>
</evidence>
<reference evidence="2 3" key="1">
    <citation type="submission" date="2018-06" db="EMBL/GenBank/DDBJ databases">
        <title>Actinomadura craniellae sp. nov. isolated from marine sponge Craniella sp.</title>
        <authorList>
            <person name="Li L."/>
            <person name="Xu Q.H."/>
            <person name="Lin H.W."/>
            <person name="Lu Y.H."/>
        </authorList>
    </citation>
    <scope>NUCLEOTIDE SEQUENCE [LARGE SCALE GENOMIC DNA]</scope>
    <source>
        <strain evidence="2 3">LHW63021</strain>
    </source>
</reference>
<name>A0A365H665_9ACTN</name>
<dbReference type="AlphaFoldDB" id="A0A365H665"/>
<feature type="transmembrane region" description="Helical" evidence="1">
    <location>
        <begin position="70"/>
        <end position="88"/>
    </location>
</feature>
<keyword evidence="1" id="KW-0812">Transmembrane</keyword>
<dbReference type="RefSeq" id="WP_111866569.1">
    <property type="nucleotide sequence ID" value="NZ_QLYX01000005.1"/>
</dbReference>
<dbReference type="Proteomes" id="UP000251891">
    <property type="component" value="Unassembled WGS sequence"/>
</dbReference>
<gene>
    <name evidence="2" type="ORF">DPM19_12470</name>
</gene>
<evidence type="ECO:0000313" key="3">
    <source>
        <dbReference type="Proteomes" id="UP000251891"/>
    </source>
</evidence>
<comment type="caution">
    <text evidence="2">The sequence shown here is derived from an EMBL/GenBank/DDBJ whole genome shotgun (WGS) entry which is preliminary data.</text>
</comment>
<organism evidence="2 3">
    <name type="scientific">Actinomadura craniellae</name>
    <dbReference type="NCBI Taxonomy" id="2231787"/>
    <lineage>
        <taxon>Bacteria</taxon>
        <taxon>Bacillati</taxon>
        <taxon>Actinomycetota</taxon>
        <taxon>Actinomycetes</taxon>
        <taxon>Streptosporangiales</taxon>
        <taxon>Thermomonosporaceae</taxon>
        <taxon>Actinomadura</taxon>
    </lineage>
</organism>